<name>A0A8X7WM58_BRACI</name>
<evidence type="ECO:0000313" key="2">
    <source>
        <dbReference type="Proteomes" id="UP000886595"/>
    </source>
</evidence>
<dbReference type="AlphaFoldDB" id="A0A8X7WM58"/>
<sequence length="125" mass="14082">MSIEQSISLQKLSTNWIVIFNTTLARKPASSYQSSRLVSQTIVPFKKCKHKCLETVRRHEADKEATTKESVAVAVKSLEVALESKTLTNQTIRDGMQSMITCLSNFYTLEKTLKYMTSSTELTAK</sequence>
<evidence type="ECO:0000313" key="1">
    <source>
        <dbReference type="EMBL" id="KAG2332261.1"/>
    </source>
</evidence>
<comment type="caution">
    <text evidence="1">The sequence shown here is derived from an EMBL/GenBank/DDBJ whole genome shotgun (WGS) entry which is preliminary data.</text>
</comment>
<protein>
    <submittedName>
        <fullName evidence="1">Uncharacterized protein</fullName>
    </submittedName>
</protein>
<dbReference type="EMBL" id="JAAMPC010000001">
    <property type="protein sequence ID" value="KAG2332261.1"/>
    <property type="molecule type" value="Genomic_DNA"/>
</dbReference>
<keyword evidence="2" id="KW-1185">Reference proteome</keyword>
<dbReference type="Proteomes" id="UP000886595">
    <property type="component" value="Unassembled WGS sequence"/>
</dbReference>
<accession>A0A8X7WM58</accession>
<proteinExistence type="predicted"/>
<organism evidence="1 2">
    <name type="scientific">Brassica carinata</name>
    <name type="common">Ethiopian mustard</name>
    <name type="synonym">Abyssinian cabbage</name>
    <dbReference type="NCBI Taxonomy" id="52824"/>
    <lineage>
        <taxon>Eukaryota</taxon>
        <taxon>Viridiplantae</taxon>
        <taxon>Streptophyta</taxon>
        <taxon>Embryophyta</taxon>
        <taxon>Tracheophyta</taxon>
        <taxon>Spermatophyta</taxon>
        <taxon>Magnoliopsida</taxon>
        <taxon>eudicotyledons</taxon>
        <taxon>Gunneridae</taxon>
        <taxon>Pentapetalae</taxon>
        <taxon>rosids</taxon>
        <taxon>malvids</taxon>
        <taxon>Brassicales</taxon>
        <taxon>Brassicaceae</taxon>
        <taxon>Brassiceae</taxon>
        <taxon>Brassica</taxon>
    </lineage>
</organism>
<reference evidence="1 2" key="1">
    <citation type="submission" date="2020-02" db="EMBL/GenBank/DDBJ databases">
        <authorList>
            <person name="Ma Q."/>
            <person name="Huang Y."/>
            <person name="Song X."/>
            <person name="Pei D."/>
        </authorList>
    </citation>
    <scope>NUCLEOTIDE SEQUENCE [LARGE SCALE GENOMIC DNA]</scope>
    <source>
        <strain evidence="1">Sxm20200214</strain>
        <tissue evidence="1">Leaf</tissue>
    </source>
</reference>
<gene>
    <name evidence="1" type="ORF">Bca52824_003441</name>
</gene>